<gene>
    <name evidence="4" type="ORF">FNX44_009310</name>
    <name evidence="2" type="ORF">H3146_16325</name>
    <name evidence="3" type="ORF">H3147_09925</name>
</gene>
<evidence type="ECO:0000259" key="1">
    <source>
        <dbReference type="PROSITE" id="PS51704"/>
    </source>
</evidence>
<dbReference type="InterPro" id="IPR017946">
    <property type="entry name" value="PLC-like_Pdiesterase_TIM-brl"/>
</dbReference>
<evidence type="ECO:0000313" key="2">
    <source>
        <dbReference type="EMBL" id="MBB1254908.1"/>
    </source>
</evidence>
<evidence type="ECO:0000313" key="3">
    <source>
        <dbReference type="EMBL" id="MBB1259154.1"/>
    </source>
</evidence>
<evidence type="ECO:0000313" key="6">
    <source>
        <dbReference type="Proteomes" id="UP000517765"/>
    </source>
</evidence>
<dbReference type="Proteomes" id="UP000320857">
    <property type="component" value="Unassembled WGS sequence"/>
</dbReference>
<dbReference type="PANTHER" id="PTHR46211">
    <property type="entry name" value="GLYCEROPHOSPHORYL DIESTER PHOSPHODIESTERASE"/>
    <property type="match status" value="1"/>
</dbReference>
<sequence>MPLRPATVLTAAFLGVLALVLTIGPAQPLQQAAAGPDTPPTRTVAERVSAVPLPTTAAPDERLPRGAVGVRVIAHRGASAYAPENTLAAADKARDLGIDWVENDVQRTRDGELVVMHDETLARTTDVERVFPDRAPWKVSDFTAEEIAQLDAGSWFSSEYAGEKVPTFSEFLARMTENGQKLLLELKKPELYPGIEREVLKELRDQGWLNYSKRRDLVVQSFNADSVRVVHQQAPRVKTGFLGTPPVSQLRDYARFADQINPRHTTVTREYVDAVHRLRGPQGQRLEVFTWTVDDAATARRLVDMGVDGIISNRPDVVRDAVGGRAGG</sequence>
<dbReference type="PANTHER" id="PTHR46211:SF1">
    <property type="entry name" value="GLYCEROPHOSPHODIESTER PHOSPHODIESTERASE, CYTOPLASMIC"/>
    <property type="match status" value="1"/>
</dbReference>
<evidence type="ECO:0000313" key="7">
    <source>
        <dbReference type="Proteomes" id="UP000525686"/>
    </source>
</evidence>
<reference evidence="2" key="3">
    <citation type="journal article" name="Syst. Appl. Microbiol.">
        <title>Streptomyces alkaliterrae sp. nov., isolated from an alkaline soil, and emended descriptions of Streptomyces alkaliphilus, Streptomyces calidiresistens and Streptomyces durbertensis.</title>
        <authorList>
            <person name="Swiecimska M."/>
            <person name="Golinska P."/>
            <person name="Nouioui I."/>
            <person name="Wypij M."/>
            <person name="Rai M."/>
            <person name="Sangal V."/>
            <person name="Goodfellow M."/>
        </authorList>
    </citation>
    <scope>NUCLEOTIDE SEQUENCE</scope>
    <source>
        <strain evidence="2">OF3</strain>
        <strain evidence="3">OF8</strain>
    </source>
</reference>
<name>A0A5P0YR19_9ACTN</name>
<dbReference type="GO" id="GO:0008081">
    <property type="term" value="F:phosphoric diester hydrolase activity"/>
    <property type="evidence" value="ECO:0007669"/>
    <property type="project" value="InterPro"/>
</dbReference>
<dbReference type="Gene3D" id="3.20.20.190">
    <property type="entry name" value="Phosphatidylinositol (PI) phosphodiesterase"/>
    <property type="match status" value="1"/>
</dbReference>
<reference evidence="6 7" key="2">
    <citation type="submission" date="2020-05" db="EMBL/GenBank/DDBJ databases">
        <title>Classification of alakaliphilic streptomycetes isolated from an alkaline soil next to Lonar Crater, India and a proposal for the recognition of Streptomyces alkaliterrae sp. nov.</title>
        <authorList>
            <person name="Golinska P."/>
        </authorList>
    </citation>
    <scope>NUCLEOTIDE SEQUENCE [LARGE SCALE GENOMIC DNA]</scope>
    <source>
        <strain evidence="7">OF3</strain>
        <strain evidence="6">OF8</strain>
    </source>
</reference>
<dbReference type="InterPro" id="IPR030395">
    <property type="entry name" value="GP_PDE_dom"/>
</dbReference>
<proteinExistence type="predicted"/>
<evidence type="ECO:0000313" key="4">
    <source>
        <dbReference type="EMBL" id="MQS02067.1"/>
    </source>
</evidence>
<organism evidence="4 5">
    <name type="scientific">Streptomyces alkaliterrae</name>
    <dbReference type="NCBI Taxonomy" id="2213162"/>
    <lineage>
        <taxon>Bacteria</taxon>
        <taxon>Bacillati</taxon>
        <taxon>Actinomycetota</taxon>
        <taxon>Actinomycetes</taxon>
        <taxon>Kitasatosporales</taxon>
        <taxon>Streptomycetaceae</taxon>
        <taxon>Streptomyces</taxon>
    </lineage>
</organism>
<dbReference type="AlphaFoldDB" id="A0A5P0YR19"/>
<keyword evidence="5" id="KW-1185">Reference proteome</keyword>
<protein>
    <submittedName>
        <fullName evidence="4">Glycerophosphodiester phosphodiesterase</fullName>
    </submittedName>
</protein>
<accession>A0A5P0YR19</accession>
<dbReference type="RefSeq" id="WP_143647529.1">
    <property type="nucleotide sequence ID" value="NZ_JABJWZ010000150.1"/>
</dbReference>
<feature type="domain" description="GP-PDE" evidence="1">
    <location>
        <begin position="70"/>
        <end position="322"/>
    </location>
</feature>
<dbReference type="EMBL" id="JABJWZ010000150">
    <property type="protein sequence ID" value="MBB1254908.1"/>
    <property type="molecule type" value="Genomic_DNA"/>
</dbReference>
<evidence type="ECO:0000313" key="5">
    <source>
        <dbReference type="Proteomes" id="UP000320857"/>
    </source>
</evidence>
<reference evidence="4 5" key="1">
    <citation type="submission" date="2019-10" db="EMBL/GenBank/DDBJ databases">
        <title>Streptomyces sp. nov., a novel actinobacterium isolated from alkaline environment.</title>
        <authorList>
            <person name="Golinska P."/>
        </authorList>
    </citation>
    <scope>NUCLEOTIDE SEQUENCE [LARGE SCALE GENOMIC DNA]</scope>
    <source>
        <strain evidence="4 5">OF1</strain>
    </source>
</reference>
<dbReference type="PROSITE" id="PS51704">
    <property type="entry name" value="GP_PDE"/>
    <property type="match status" value="1"/>
</dbReference>
<comment type="caution">
    <text evidence="4">The sequence shown here is derived from an EMBL/GenBank/DDBJ whole genome shotgun (WGS) entry which is preliminary data.</text>
</comment>
<dbReference type="Proteomes" id="UP000525686">
    <property type="component" value="Unassembled WGS sequence"/>
</dbReference>
<dbReference type="Proteomes" id="UP000517765">
    <property type="component" value="Unassembled WGS sequence"/>
</dbReference>
<dbReference type="Pfam" id="PF03009">
    <property type="entry name" value="GDPD"/>
    <property type="match status" value="1"/>
</dbReference>
<dbReference type="GO" id="GO:0006629">
    <property type="term" value="P:lipid metabolic process"/>
    <property type="evidence" value="ECO:0007669"/>
    <property type="project" value="InterPro"/>
</dbReference>
<dbReference type="EMBL" id="JABJXA010000044">
    <property type="protein sequence ID" value="MBB1259154.1"/>
    <property type="molecule type" value="Genomic_DNA"/>
</dbReference>
<dbReference type="SUPFAM" id="SSF51695">
    <property type="entry name" value="PLC-like phosphodiesterases"/>
    <property type="match status" value="1"/>
</dbReference>
<dbReference type="EMBL" id="VJYK02000070">
    <property type="protein sequence ID" value="MQS02067.1"/>
    <property type="molecule type" value="Genomic_DNA"/>
</dbReference>